<evidence type="ECO:0000256" key="14">
    <source>
        <dbReference type="ARBA" id="ARBA00024209"/>
    </source>
</evidence>
<dbReference type="Pfam" id="PF13947">
    <property type="entry name" value="GUB_WAK_bind"/>
    <property type="match status" value="1"/>
</dbReference>
<comment type="caution">
    <text evidence="20">The sequence shown here is derived from an EMBL/GenBank/DDBJ whole genome shotgun (WGS) entry which is preliminary data.</text>
</comment>
<reference evidence="20 21" key="1">
    <citation type="journal article" date="2021" name="Comput. Struct. Biotechnol. J.">
        <title>De novo genome assembly of the potent medicinal plant Rehmannia glutinosa using nanopore technology.</title>
        <authorList>
            <person name="Ma L."/>
            <person name="Dong C."/>
            <person name="Song C."/>
            <person name="Wang X."/>
            <person name="Zheng X."/>
            <person name="Niu Y."/>
            <person name="Chen S."/>
            <person name="Feng W."/>
        </authorList>
    </citation>
    <scope>NUCLEOTIDE SEQUENCE [LARGE SCALE GENOMIC DNA]</scope>
    <source>
        <strain evidence="20">DH-2019</strain>
    </source>
</reference>
<evidence type="ECO:0000256" key="6">
    <source>
        <dbReference type="ARBA" id="ARBA00022692"/>
    </source>
</evidence>
<dbReference type="Gene3D" id="3.30.40.10">
    <property type="entry name" value="Zinc/RING finger domain, C3HC4 (zinc finger)"/>
    <property type="match status" value="1"/>
</dbReference>
<dbReference type="Proteomes" id="UP001318860">
    <property type="component" value="Unassembled WGS sequence"/>
</dbReference>
<dbReference type="InterPro" id="IPR013083">
    <property type="entry name" value="Znf_RING/FYVE/PHD"/>
</dbReference>
<evidence type="ECO:0000259" key="19">
    <source>
        <dbReference type="PROSITE" id="PS50089"/>
    </source>
</evidence>
<comment type="subcellular location">
    <subcellularLocation>
        <location evidence="2">Membrane</location>
        <topology evidence="2">Single-pass membrane protein</topology>
    </subcellularLocation>
</comment>
<comment type="similarity">
    <text evidence="14">Belongs to the RING-type zinc finger family. ATL subfamily.</text>
</comment>
<feature type="signal peptide" evidence="18">
    <location>
        <begin position="1"/>
        <end position="23"/>
    </location>
</feature>
<evidence type="ECO:0000256" key="4">
    <source>
        <dbReference type="ARBA" id="ARBA00012483"/>
    </source>
</evidence>
<feature type="region of interest" description="Disordered" evidence="16">
    <location>
        <begin position="252"/>
        <end position="272"/>
    </location>
</feature>
<evidence type="ECO:0000313" key="20">
    <source>
        <dbReference type="EMBL" id="KAK6161768.1"/>
    </source>
</evidence>
<feature type="domain" description="RING-type" evidence="19">
    <location>
        <begin position="310"/>
        <end position="352"/>
    </location>
</feature>
<evidence type="ECO:0000256" key="18">
    <source>
        <dbReference type="SAM" id="SignalP"/>
    </source>
</evidence>
<evidence type="ECO:0000313" key="21">
    <source>
        <dbReference type="Proteomes" id="UP001318860"/>
    </source>
</evidence>
<dbReference type="SUPFAM" id="SSF57850">
    <property type="entry name" value="RING/U-box"/>
    <property type="match status" value="1"/>
</dbReference>
<comment type="pathway">
    <text evidence="3">Protein modification; protein ubiquitination.</text>
</comment>
<gene>
    <name evidence="20" type="ORF">DH2020_005149</name>
</gene>
<sequence length="356" mass="40241">MPKKNYYLSILYFLFLIVNIVHSKKDCPISYCGKNKSLPIHYPFRLEDTGQKGCFNLKCSIHGNIPLLNFPSSGDFYVRSIDYLVRTIHLYDPDGCIPGRLMNSNLSTFYPLKAVDGYKNYTFFSCPREVIVRSNFTTTVDCLSNSTYSTLATSLLLGVEEMRSLGCNNVANVMIPVSSAVQDGYYNVFGGDLVFTWDANVCGKTKCRSAGPKVKVILFWFLGFPVIVTVIPLALIYAMRYYEHLKRSRATRARTQEPTVRQPSRPPSRPPITTTTHVVPQAINNEGCTDCIPIVVGESRRIPGPNSTTCPICLEDYRPRETVKCILKCRHCFHAKCIDQWLRNHTSCPICRNSAR</sequence>
<proteinExistence type="inferred from homology"/>
<keyword evidence="10" id="KW-0833">Ubl conjugation pathway</keyword>
<dbReference type="Pfam" id="PF13639">
    <property type="entry name" value="zf-RING_2"/>
    <property type="match status" value="1"/>
</dbReference>
<keyword evidence="11" id="KW-0862">Zinc</keyword>
<dbReference type="PANTHER" id="PTHR46279:SF2">
    <property type="entry name" value="RING-H2 FINGER PROTEIN ATL21A-RELATED"/>
    <property type="match status" value="1"/>
</dbReference>
<evidence type="ECO:0000256" key="12">
    <source>
        <dbReference type="ARBA" id="ARBA00022989"/>
    </source>
</evidence>
<feature type="chain" id="PRO_5046497949" description="RING-type E3 ubiquitin transferase" evidence="18">
    <location>
        <begin position="24"/>
        <end position="356"/>
    </location>
</feature>
<keyword evidence="9 15" id="KW-0863">Zinc-finger</keyword>
<comment type="catalytic activity">
    <reaction evidence="1">
        <text>S-ubiquitinyl-[E2 ubiquitin-conjugating enzyme]-L-cysteine + [acceptor protein]-L-lysine = [E2 ubiquitin-conjugating enzyme]-L-cysteine + N(6)-ubiquitinyl-[acceptor protein]-L-lysine.</text>
        <dbReference type="EC" id="2.3.2.27"/>
    </reaction>
</comment>
<keyword evidence="5" id="KW-0808">Transferase</keyword>
<evidence type="ECO:0000256" key="11">
    <source>
        <dbReference type="ARBA" id="ARBA00022833"/>
    </source>
</evidence>
<evidence type="ECO:0000256" key="3">
    <source>
        <dbReference type="ARBA" id="ARBA00004906"/>
    </source>
</evidence>
<evidence type="ECO:0000256" key="15">
    <source>
        <dbReference type="PROSITE-ProRule" id="PRU00175"/>
    </source>
</evidence>
<keyword evidence="21" id="KW-1185">Reference proteome</keyword>
<dbReference type="InterPro" id="IPR025287">
    <property type="entry name" value="WAK_GUB"/>
</dbReference>
<evidence type="ECO:0000256" key="1">
    <source>
        <dbReference type="ARBA" id="ARBA00000900"/>
    </source>
</evidence>
<organism evidence="20 21">
    <name type="scientific">Rehmannia glutinosa</name>
    <name type="common">Chinese foxglove</name>
    <dbReference type="NCBI Taxonomy" id="99300"/>
    <lineage>
        <taxon>Eukaryota</taxon>
        <taxon>Viridiplantae</taxon>
        <taxon>Streptophyta</taxon>
        <taxon>Embryophyta</taxon>
        <taxon>Tracheophyta</taxon>
        <taxon>Spermatophyta</taxon>
        <taxon>Magnoliopsida</taxon>
        <taxon>eudicotyledons</taxon>
        <taxon>Gunneridae</taxon>
        <taxon>Pentapetalae</taxon>
        <taxon>asterids</taxon>
        <taxon>lamiids</taxon>
        <taxon>Lamiales</taxon>
        <taxon>Orobanchaceae</taxon>
        <taxon>Rehmannieae</taxon>
        <taxon>Rehmannia</taxon>
    </lineage>
</organism>
<feature type="transmembrane region" description="Helical" evidence="17">
    <location>
        <begin position="217"/>
        <end position="239"/>
    </location>
</feature>
<name>A0ABR0XRQ1_REHGL</name>
<dbReference type="PANTHER" id="PTHR46279">
    <property type="entry name" value="RING/U-BOX SUPERFAMILY PROTEIN"/>
    <property type="match status" value="1"/>
</dbReference>
<evidence type="ECO:0000256" key="10">
    <source>
        <dbReference type="ARBA" id="ARBA00022786"/>
    </source>
</evidence>
<dbReference type="CDD" id="cd16461">
    <property type="entry name" value="RING-H2_EL5-like"/>
    <property type="match status" value="1"/>
</dbReference>
<evidence type="ECO:0000256" key="13">
    <source>
        <dbReference type="ARBA" id="ARBA00023136"/>
    </source>
</evidence>
<keyword evidence="12 17" id="KW-1133">Transmembrane helix</keyword>
<accession>A0ABR0XRQ1</accession>
<dbReference type="InterPro" id="IPR001841">
    <property type="entry name" value="Znf_RING"/>
</dbReference>
<keyword evidence="13 17" id="KW-0472">Membrane</keyword>
<evidence type="ECO:0000256" key="8">
    <source>
        <dbReference type="ARBA" id="ARBA00022729"/>
    </source>
</evidence>
<dbReference type="EC" id="2.3.2.27" evidence="4"/>
<protein>
    <recommendedName>
        <fullName evidence="4">RING-type E3 ubiquitin transferase</fullName>
        <ecNumber evidence="4">2.3.2.27</ecNumber>
    </recommendedName>
</protein>
<evidence type="ECO:0000256" key="2">
    <source>
        <dbReference type="ARBA" id="ARBA00004167"/>
    </source>
</evidence>
<evidence type="ECO:0000256" key="5">
    <source>
        <dbReference type="ARBA" id="ARBA00022679"/>
    </source>
</evidence>
<dbReference type="InterPro" id="IPR046948">
    <property type="entry name" value="ATL20-22-like"/>
</dbReference>
<keyword evidence="7" id="KW-0479">Metal-binding</keyword>
<dbReference type="EMBL" id="JABTTQ020000003">
    <property type="protein sequence ID" value="KAK6161768.1"/>
    <property type="molecule type" value="Genomic_DNA"/>
</dbReference>
<evidence type="ECO:0000256" key="17">
    <source>
        <dbReference type="SAM" id="Phobius"/>
    </source>
</evidence>
<evidence type="ECO:0000256" key="9">
    <source>
        <dbReference type="ARBA" id="ARBA00022771"/>
    </source>
</evidence>
<keyword evidence="8 18" id="KW-0732">Signal</keyword>
<dbReference type="SMART" id="SM00184">
    <property type="entry name" value="RING"/>
    <property type="match status" value="1"/>
</dbReference>
<dbReference type="PROSITE" id="PS50089">
    <property type="entry name" value="ZF_RING_2"/>
    <property type="match status" value="1"/>
</dbReference>
<keyword evidence="6 17" id="KW-0812">Transmembrane</keyword>
<evidence type="ECO:0000256" key="7">
    <source>
        <dbReference type="ARBA" id="ARBA00022723"/>
    </source>
</evidence>
<evidence type="ECO:0000256" key="16">
    <source>
        <dbReference type="SAM" id="MobiDB-lite"/>
    </source>
</evidence>